<protein>
    <recommendedName>
        <fullName evidence="3">DUF1501 domain-containing protein</fullName>
    </recommendedName>
</protein>
<dbReference type="PANTHER" id="PTHR43737">
    <property type="entry name" value="BLL7424 PROTEIN"/>
    <property type="match status" value="1"/>
</dbReference>
<accession>A0A8S8XGY4</accession>
<dbReference type="Proteomes" id="UP000681075">
    <property type="component" value="Unassembled WGS sequence"/>
</dbReference>
<comment type="caution">
    <text evidence="1">The sequence shown here is derived from an EMBL/GenBank/DDBJ whole genome shotgun (WGS) entry which is preliminary data.</text>
</comment>
<evidence type="ECO:0008006" key="3">
    <source>
        <dbReference type="Google" id="ProtNLM"/>
    </source>
</evidence>
<dbReference type="AlphaFoldDB" id="A0A8S8XGY4"/>
<dbReference type="InterPro" id="IPR006311">
    <property type="entry name" value="TAT_signal"/>
</dbReference>
<sequence>MTITRRSFIASTGAMIATGTPGLRVALAATPSTNRDIFVVLFLRGAADGLSLVAPVNDPDYIANRPTIRVRDSGTNVGLQIPNGPNGLDWRLHGTMSGMQSLYTDGKLAIVHATGVLSNSRSHFDSQDFMERGVADGEKTQTSGWLARHVATVGNAGGLLPDVAVSSSVPRSLMGDASAVAVSTPSSFALTNATTDTAIYTALTKGNSGYEQVARKTVSATQAIQSKLARDAAGRVIAYTPGTGLAYGNDGLGTGLASLAQLIKMDIGLEVATVDFGGWDHHDNLVAQMNNVARQLSSNLTTFWNDIAAYQSRVTVVAMTEFGRRFKENGSGGLDHGHGSAMFVLGGGINGGKIYGTWPGLNAAVLDETRDLAITTDYRRVLSEVLVNRTGNSNIANVFPTVPYAPLGLTKAVGV</sequence>
<dbReference type="PROSITE" id="PS51318">
    <property type="entry name" value="TAT"/>
    <property type="match status" value="1"/>
</dbReference>
<dbReference type="EMBL" id="BOPV01000001">
    <property type="protein sequence ID" value="GIL41784.1"/>
    <property type="molecule type" value="Genomic_DNA"/>
</dbReference>
<dbReference type="Pfam" id="PF07394">
    <property type="entry name" value="DUF1501"/>
    <property type="match status" value="1"/>
</dbReference>
<dbReference type="InterPro" id="IPR010869">
    <property type="entry name" value="DUF1501"/>
</dbReference>
<evidence type="ECO:0000313" key="2">
    <source>
        <dbReference type="Proteomes" id="UP000681075"/>
    </source>
</evidence>
<dbReference type="PANTHER" id="PTHR43737:SF1">
    <property type="entry name" value="DUF1501 DOMAIN-CONTAINING PROTEIN"/>
    <property type="match status" value="1"/>
</dbReference>
<gene>
    <name evidence="1" type="ORF">TMPK1_40210</name>
</gene>
<organism evidence="1 2">
    <name type="scientific">Roseiterribacter gracilis</name>
    <dbReference type="NCBI Taxonomy" id="2812848"/>
    <lineage>
        <taxon>Bacteria</taxon>
        <taxon>Pseudomonadati</taxon>
        <taxon>Pseudomonadota</taxon>
        <taxon>Alphaproteobacteria</taxon>
        <taxon>Rhodospirillales</taxon>
        <taxon>Roseiterribacteraceae</taxon>
        <taxon>Roseiterribacter</taxon>
    </lineage>
</organism>
<proteinExistence type="predicted"/>
<keyword evidence="2" id="KW-1185">Reference proteome</keyword>
<dbReference type="RefSeq" id="WP_420245418.1">
    <property type="nucleotide sequence ID" value="NZ_BOPV01000001.1"/>
</dbReference>
<evidence type="ECO:0000313" key="1">
    <source>
        <dbReference type="EMBL" id="GIL41784.1"/>
    </source>
</evidence>
<name>A0A8S8XGY4_9PROT</name>
<reference evidence="1" key="1">
    <citation type="submission" date="2021-02" db="EMBL/GenBank/DDBJ databases">
        <title>Genome sequence of Rhodospirillales sp. strain TMPK1 isolated from soil.</title>
        <authorList>
            <person name="Nakai R."/>
            <person name="Kusada H."/>
            <person name="Tamaki H."/>
        </authorList>
    </citation>
    <scope>NUCLEOTIDE SEQUENCE</scope>
    <source>
        <strain evidence="1">TMPK1</strain>
    </source>
</reference>